<proteinExistence type="predicted"/>
<protein>
    <submittedName>
        <fullName evidence="1">Uncharacterized protein</fullName>
    </submittedName>
</protein>
<dbReference type="EMBL" id="CAJJDP010000071">
    <property type="protein sequence ID" value="CAD8179088.1"/>
    <property type="molecule type" value="Genomic_DNA"/>
</dbReference>
<reference evidence="1" key="1">
    <citation type="submission" date="2021-01" db="EMBL/GenBank/DDBJ databases">
        <authorList>
            <consortium name="Genoscope - CEA"/>
            <person name="William W."/>
        </authorList>
    </citation>
    <scope>NUCLEOTIDE SEQUENCE</scope>
</reference>
<gene>
    <name evidence="1" type="ORF">POCTA_138.1.T0720116</name>
</gene>
<accession>A0A8S1VM65</accession>
<dbReference type="OMA" id="IAPIEYQ"/>
<evidence type="ECO:0000313" key="1">
    <source>
        <dbReference type="EMBL" id="CAD8179088.1"/>
    </source>
</evidence>
<organism evidence="1 2">
    <name type="scientific">Paramecium octaurelia</name>
    <dbReference type="NCBI Taxonomy" id="43137"/>
    <lineage>
        <taxon>Eukaryota</taxon>
        <taxon>Sar</taxon>
        <taxon>Alveolata</taxon>
        <taxon>Ciliophora</taxon>
        <taxon>Intramacronucleata</taxon>
        <taxon>Oligohymenophorea</taxon>
        <taxon>Peniculida</taxon>
        <taxon>Parameciidae</taxon>
        <taxon>Paramecium</taxon>
    </lineage>
</organism>
<dbReference type="OrthoDB" id="302110at2759"/>
<comment type="caution">
    <text evidence="1">The sequence shown here is derived from an EMBL/GenBank/DDBJ whole genome shotgun (WGS) entry which is preliminary data.</text>
</comment>
<name>A0A8S1VM65_PAROT</name>
<keyword evidence="2" id="KW-1185">Reference proteome</keyword>
<sequence length="270" mass="30733">MSIYFDGSNVGVQIAPIEYQPTYTVSNMYDYLAQYQLDRQQYCLTLDGQTMLNHQDGSYISQYFQPNAALYVLQAQQPAFTVFFEGQQIMTNQLPNMPILDLLTYLQQQGINLGQNVQVDFYDQNSAPLFSNADINEGLYTYTNGNQSVIINVTSLQDSPKKIESNKKVDSIKQNIGANELLQSLILLKNVSLLIDPNGQFVVYKFHFPTLIQGYLQKSQGKDPANFTHFSPVNSDWVEKNNIKYCSFDDYGFAILWEDGNISSVKIKQQ</sequence>
<evidence type="ECO:0000313" key="2">
    <source>
        <dbReference type="Proteomes" id="UP000683925"/>
    </source>
</evidence>
<dbReference type="Proteomes" id="UP000683925">
    <property type="component" value="Unassembled WGS sequence"/>
</dbReference>
<dbReference type="AlphaFoldDB" id="A0A8S1VM65"/>